<organism evidence="2 3">
    <name type="scientific">Parelaphostrongylus tenuis</name>
    <name type="common">Meningeal worm</name>
    <dbReference type="NCBI Taxonomy" id="148309"/>
    <lineage>
        <taxon>Eukaryota</taxon>
        <taxon>Metazoa</taxon>
        <taxon>Ecdysozoa</taxon>
        <taxon>Nematoda</taxon>
        <taxon>Chromadorea</taxon>
        <taxon>Rhabditida</taxon>
        <taxon>Rhabditina</taxon>
        <taxon>Rhabditomorpha</taxon>
        <taxon>Strongyloidea</taxon>
        <taxon>Metastrongylidae</taxon>
        <taxon>Parelaphostrongylus</taxon>
    </lineage>
</organism>
<keyword evidence="3" id="KW-1185">Reference proteome</keyword>
<gene>
    <name evidence="2" type="ORF">KIN20_025728</name>
</gene>
<feature type="region of interest" description="Disordered" evidence="1">
    <location>
        <begin position="22"/>
        <end position="45"/>
    </location>
</feature>
<sequence>MLSERSVVVGEYDNFAEQLNSLSGKKGNSHKHRASTLAPAPSSNRNQVTSFIAPKLITTPLRVETKNLADIMLGNQGGSS</sequence>
<accession>A0AAD5NC22</accession>
<proteinExistence type="predicted"/>
<evidence type="ECO:0000256" key="1">
    <source>
        <dbReference type="SAM" id="MobiDB-lite"/>
    </source>
</evidence>
<dbReference type="Proteomes" id="UP001196413">
    <property type="component" value="Unassembled WGS sequence"/>
</dbReference>
<evidence type="ECO:0000313" key="2">
    <source>
        <dbReference type="EMBL" id="KAJ1365434.1"/>
    </source>
</evidence>
<comment type="caution">
    <text evidence="2">The sequence shown here is derived from an EMBL/GenBank/DDBJ whole genome shotgun (WGS) entry which is preliminary data.</text>
</comment>
<name>A0AAD5NC22_PARTN</name>
<reference evidence="2" key="1">
    <citation type="submission" date="2021-06" db="EMBL/GenBank/DDBJ databases">
        <title>Parelaphostrongylus tenuis whole genome reference sequence.</title>
        <authorList>
            <person name="Garwood T.J."/>
            <person name="Larsen P.A."/>
            <person name="Fountain-Jones N.M."/>
            <person name="Garbe J.R."/>
            <person name="Macchietto M.G."/>
            <person name="Kania S.A."/>
            <person name="Gerhold R.W."/>
            <person name="Richards J.E."/>
            <person name="Wolf T.M."/>
        </authorList>
    </citation>
    <scope>NUCLEOTIDE SEQUENCE</scope>
    <source>
        <strain evidence="2">MNPRO001-30</strain>
        <tissue evidence="2">Meninges</tissue>
    </source>
</reference>
<dbReference type="AlphaFoldDB" id="A0AAD5NC22"/>
<dbReference type="EMBL" id="JAHQIW010005268">
    <property type="protein sequence ID" value="KAJ1365434.1"/>
    <property type="molecule type" value="Genomic_DNA"/>
</dbReference>
<evidence type="ECO:0000313" key="3">
    <source>
        <dbReference type="Proteomes" id="UP001196413"/>
    </source>
</evidence>
<protein>
    <submittedName>
        <fullName evidence="2">Uncharacterized protein</fullName>
    </submittedName>
</protein>